<evidence type="ECO:0000256" key="1">
    <source>
        <dbReference type="SAM" id="MobiDB-lite"/>
    </source>
</evidence>
<organism evidence="3 4">
    <name type="scientific">Candidatus Faeciplasma avium</name>
    <dbReference type="NCBI Taxonomy" id="2840798"/>
    <lineage>
        <taxon>Bacteria</taxon>
        <taxon>Bacillati</taxon>
        <taxon>Bacillota</taxon>
        <taxon>Clostridia</taxon>
        <taxon>Eubacteriales</taxon>
        <taxon>Oscillospiraceae</taxon>
        <taxon>Oscillospiraceae incertae sedis</taxon>
        <taxon>Candidatus Faeciplasma</taxon>
    </lineage>
</organism>
<comment type="caution">
    <text evidence="3">The sequence shown here is derived from an EMBL/GenBank/DDBJ whole genome shotgun (WGS) entry which is preliminary data.</text>
</comment>
<dbReference type="CDD" id="cd06462">
    <property type="entry name" value="Peptidase_S24_S26"/>
    <property type="match status" value="1"/>
</dbReference>
<evidence type="ECO:0008006" key="5">
    <source>
        <dbReference type="Google" id="ProtNLM"/>
    </source>
</evidence>
<feature type="region of interest" description="Disordered" evidence="1">
    <location>
        <begin position="211"/>
        <end position="383"/>
    </location>
</feature>
<feature type="transmembrane region" description="Helical" evidence="2">
    <location>
        <begin position="158"/>
        <end position="179"/>
    </location>
</feature>
<keyword evidence="2" id="KW-1133">Transmembrane helix</keyword>
<name>A0A9D1T3P8_9FIRM</name>
<keyword evidence="2" id="KW-0812">Transmembrane</keyword>
<reference evidence="3" key="2">
    <citation type="journal article" date="2021" name="PeerJ">
        <title>Extensive microbial diversity within the chicken gut microbiome revealed by metagenomics and culture.</title>
        <authorList>
            <person name="Gilroy R."/>
            <person name="Ravi A."/>
            <person name="Getino M."/>
            <person name="Pursley I."/>
            <person name="Horton D.L."/>
            <person name="Alikhan N.F."/>
            <person name="Baker D."/>
            <person name="Gharbi K."/>
            <person name="Hall N."/>
            <person name="Watson M."/>
            <person name="Adriaenssens E.M."/>
            <person name="Foster-Nyarko E."/>
            <person name="Jarju S."/>
            <person name="Secka A."/>
            <person name="Antonio M."/>
            <person name="Oren A."/>
            <person name="Chaudhuri R.R."/>
            <person name="La Ragione R."/>
            <person name="Hildebrand F."/>
            <person name="Pallen M.J."/>
        </authorList>
    </citation>
    <scope>NUCLEOTIDE SEQUENCE</scope>
    <source>
        <strain evidence="3">1370</strain>
    </source>
</reference>
<accession>A0A9D1T3P8</accession>
<feature type="compositionally biased region" description="Low complexity" evidence="1">
    <location>
        <begin position="320"/>
        <end position="332"/>
    </location>
</feature>
<evidence type="ECO:0000313" key="4">
    <source>
        <dbReference type="Proteomes" id="UP000823960"/>
    </source>
</evidence>
<proteinExistence type="predicted"/>
<evidence type="ECO:0000313" key="3">
    <source>
        <dbReference type="EMBL" id="HIV10286.1"/>
    </source>
</evidence>
<dbReference type="AlphaFoldDB" id="A0A9D1T3P8"/>
<feature type="transmembrane region" description="Helical" evidence="2">
    <location>
        <begin position="12"/>
        <end position="37"/>
    </location>
</feature>
<evidence type="ECO:0000256" key="2">
    <source>
        <dbReference type="SAM" id="Phobius"/>
    </source>
</evidence>
<feature type="compositionally biased region" description="Basic and acidic residues" evidence="1">
    <location>
        <begin position="211"/>
        <end position="245"/>
    </location>
</feature>
<gene>
    <name evidence="3" type="ORF">IAD28_01125</name>
</gene>
<dbReference type="Proteomes" id="UP000823960">
    <property type="component" value="Unassembled WGS sequence"/>
</dbReference>
<keyword evidence="2" id="KW-0472">Membrane</keyword>
<dbReference type="EMBL" id="DVOL01000013">
    <property type="protein sequence ID" value="HIV10286.1"/>
    <property type="molecule type" value="Genomic_DNA"/>
</dbReference>
<feature type="compositionally biased region" description="Basic and acidic residues" evidence="1">
    <location>
        <begin position="362"/>
        <end position="376"/>
    </location>
</feature>
<protein>
    <recommendedName>
        <fullName evidence="5">Signal peptidase I</fullName>
    </recommendedName>
</protein>
<reference evidence="3" key="1">
    <citation type="submission" date="2020-10" db="EMBL/GenBank/DDBJ databases">
        <authorList>
            <person name="Gilroy R."/>
        </authorList>
    </citation>
    <scope>NUCLEOTIDE SEQUENCE</scope>
    <source>
        <strain evidence="3">1370</strain>
    </source>
</reference>
<sequence length="383" mass="41240">MFQETSKKRRAGEIISIALILLLIVLIVSTFIIYGVFKDANSAPSFFGRRIYLMNSDSMEPRIEQGSAVFVKEGELPQTSGTVILCEVEDSLALVSFIELCDVTLPSGEVRQVYIVKTDAASELDAFSVSEEDIIGIATTYDSFLGGLIRFASSKTGMLVIVIVPCALLVIYEVVMLIISAKKKRLARSADSSYGYEDSYSQEDTALEFGRRSAKGAESRARRVSKSEHEDKIADSDSSTHEKKAPAARKVPAEFSGFDFGTPSGGSGGEKSTAQFEFSVPKTKKDSPSQASAPKSQDSDLSEYYNSVSAQPEAMTPGRAAASEAPAAPPKAQEGTAPAVRQTPAVKTAPEAPRPSVSSSSRIDELMRMLEEEKAKLAKKNGQ</sequence>